<comment type="caution">
    <text evidence="1">The sequence shown here is derived from an EMBL/GenBank/DDBJ whole genome shotgun (WGS) entry which is preliminary data.</text>
</comment>
<keyword evidence="2" id="KW-1185">Reference proteome</keyword>
<dbReference type="AlphaFoldDB" id="A0A7J9N079"/>
<evidence type="ECO:0000313" key="2">
    <source>
        <dbReference type="Proteomes" id="UP000593576"/>
    </source>
</evidence>
<feature type="non-terminal residue" evidence="1">
    <location>
        <position position="1"/>
    </location>
</feature>
<accession>A0A7J9N079</accession>
<gene>
    <name evidence="1" type="ORF">Goshw_025345</name>
</gene>
<dbReference type="Proteomes" id="UP000593576">
    <property type="component" value="Unassembled WGS sequence"/>
</dbReference>
<name>A0A7J9N079_GOSSC</name>
<dbReference type="EMBL" id="JABFAF010264983">
    <property type="protein sequence ID" value="MBA0876456.1"/>
    <property type="molecule type" value="Genomic_DNA"/>
</dbReference>
<reference evidence="1 2" key="1">
    <citation type="journal article" date="2019" name="Genome Biol. Evol.">
        <title>Insights into the evolution of the New World diploid cottons (Gossypium, subgenus Houzingenia) based on genome sequencing.</title>
        <authorList>
            <person name="Grover C.E."/>
            <person name="Arick M.A. 2nd"/>
            <person name="Thrash A."/>
            <person name="Conover J.L."/>
            <person name="Sanders W.S."/>
            <person name="Peterson D.G."/>
            <person name="Frelichowski J.E."/>
            <person name="Scheffler J.A."/>
            <person name="Scheffler B.E."/>
            <person name="Wendel J.F."/>
        </authorList>
    </citation>
    <scope>NUCLEOTIDE SEQUENCE [LARGE SCALE GENOMIC DNA]</scope>
    <source>
        <strain evidence="1">1</strain>
        <tissue evidence="1">Leaf</tissue>
    </source>
</reference>
<evidence type="ECO:0000313" key="1">
    <source>
        <dbReference type="EMBL" id="MBA0876456.1"/>
    </source>
</evidence>
<proteinExistence type="predicted"/>
<sequence>KLSFLLHIAQCVVDYSRYCKTQIVIGFIVSSRLICLELICAPKRGGREYNFKDSGLKHALEPCPISSFFCSSSVRVLEIFLTGYLY</sequence>
<organism evidence="1 2">
    <name type="scientific">Gossypium schwendimanii</name>
    <name type="common">Cotton</name>
    <dbReference type="NCBI Taxonomy" id="34291"/>
    <lineage>
        <taxon>Eukaryota</taxon>
        <taxon>Viridiplantae</taxon>
        <taxon>Streptophyta</taxon>
        <taxon>Embryophyta</taxon>
        <taxon>Tracheophyta</taxon>
        <taxon>Spermatophyta</taxon>
        <taxon>Magnoliopsida</taxon>
        <taxon>eudicotyledons</taxon>
        <taxon>Gunneridae</taxon>
        <taxon>Pentapetalae</taxon>
        <taxon>rosids</taxon>
        <taxon>malvids</taxon>
        <taxon>Malvales</taxon>
        <taxon>Malvaceae</taxon>
        <taxon>Malvoideae</taxon>
        <taxon>Gossypium</taxon>
    </lineage>
</organism>
<protein>
    <submittedName>
        <fullName evidence="1">Uncharacterized protein</fullName>
    </submittedName>
</protein>